<dbReference type="EMBL" id="FOXR01000007">
    <property type="protein sequence ID" value="SFP94367.1"/>
    <property type="molecule type" value="Genomic_DNA"/>
</dbReference>
<protein>
    <submittedName>
        <fullName evidence="4">Sigma-B regulation protein RsbU (Phosphoserine phosphatase)</fullName>
    </submittedName>
</protein>
<evidence type="ECO:0000256" key="1">
    <source>
        <dbReference type="ARBA" id="ARBA00022801"/>
    </source>
</evidence>
<dbReference type="OrthoDB" id="9763484at2"/>
<dbReference type="InterPro" id="IPR052016">
    <property type="entry name" value="Bact_Sigma-Reg"/>
</dbReference>
<dbReference type="InterPro" id="IPR036457">
    <property type="entry name" value="PPM-type-like_dom_sf"/>
</dbReference>
<evidence type="ECO:0000256" key="2">
    <source>
        <dbReference type="SAM" id="Phobius"/>
    </source>
</evidence>
<dbReference type="Pfam" id="PF07228">
    <property type="entry name" value="SpoIIE"/>
    <property type="match status" value="1"/>
</dbReference>
<keyword evidence="2" id="KW-0812">Transmembrane</keyword>
<dbReference type="RefSeq" id="WP_025747519.1">
    <property type="nucleotide sequence ID" value="NZ_FOXR01000007.1"/>
</dbReference>
<dbReference type="InterPro" id="IPR001932">
    <property type="entry name" value="PPM-type_phosphatase-like_dom"/>
</dbReference>
<dbReference type="STRING" id="937334.SAMN05444406_10722"/>
<proteinExistence type="predicted"/>
<feature type="transmembrane region" description="Helical" evidence="2">
    <location>
        <begin position="46"/>
        <end position="68"/>
    </location>
</feature>
<dbReference type="PANTHER" id="PTHR43156:SF2">
    <property type="entry name" value="STAGE II SPORULATION PROTEIN E"/>
    <property type="match status" value="1"/>
</dbReference>
<reference evidence="4 5" key="1">
    <citation type="submission" date="2016-10" db="EMBL/GenBank/DDBJ databases">
        <authorList>
            <person name="de Groot N.N."/>
        </authorList>
    </citation>
    <scope>NUCLEOTIDE SEQUENCE [LARGE SCALE GENOMIC DNA]</scope>
    <source>
        <strain evidence="4 5">DSM 20678</strain>
    </source>
</reference>
<feature type="transmembrane region" description="Helical" evidence="2">
    <location>
        <begin position="118"/>
        <end position="136"/>
    </location>
</feature>
<accession>A0A1I5UH48</accession>
<dbReference type="Proteomes" id="UP000198577">
    <property type="component" value="Unassembled WGS sequence"/>
</dbReference>
<dbReference type="AlphaFoldDB" id="A0A1I5UH48"/>
<sequence>MAGYALKLKKDLTGVAYIIVISVFLFIVLAWCDHFLYRIFSSDFFLTWHIFLELSSIVMSFAVFAITFYTFEESNRLRSMIIACTFLAVSLIDLFHTLSYKGMPVFLTESSAEKATAFWILARLTMSCGMLTSTLVPCDRKVRSCEGLWLLPTIAYSIFWLIVVHYRIDFLPPLFIEGKGLTPLKIYLEYLIILIQLITAALFLMAYIRGDCEDKGDALIVKALVFSIFSEMAFTRYTNVYDTYNFLGHIYKIIAYYLLFRALFVQNVQKPYQDLRAVETQLSIYVNNLEQLVAQRTAEITAANQSLMKNLEYARNILLALLPTTFPNVKGVEFAARYMPCENVGGDFYNIFKLDDENIGILIGDVAGHGVSAAMINVFINQNINFKKEYDDGRQKVFTPRGVLMNCYHTYNEMPFPDEVYVVMLYGIYNIATRKFTYASAGMNTNPLIIRADGEVEVLQADGFPICKFAPYFKPSYESRTVHLEPGDSLVFYTDGLIEIDPAQPELFSQDKLVEFVKWLKDTSAKEICDEIIDAYHVLLGDKKMLDDVTVLVVKACKNDV</sequence>
<feature type="transmembrane region" description="Helical" evidence="2">
    <location>
        <begin position="244"/>
        <end position="264"/>
    </location>
</feature>
<keyword evidence="2" id="KW-1133">Transmembrane helix</keyword>
<organism evidence="4 5">
    <name type="scientific">Caldicoprobacter faecalis</name>
    <dbReference type="NCBI Taxonomy" id="937334"/>
    <lineage>
        <taxon>Bacteria</taxon>
        <taxon>Bacillati</taxon>
        <taxon>Bacillota</taxon>
        <taxon>Clostridia</taxon>
        <taxon>Caldicoprobacterales</taxon>
        <taxon>Caldicoprobacteraceae</taxon>
        <taxon>Caldicoprobacter</taxon>
    </lineage>
</organism>
<dbReference type="Gene3D" id="3.60.40.10">
    <property type="entry name" value="PPM-type phosphatase domain"/>
    <property type="match status" value="1"/>
</dbReference>
<feature type="domain" description="PPM-type phosphatase" evidence="3">
    <location>
        <begin position="329"/>
        <end position="556"/>
    </location>
</feature>
<dbReference type="PANTHER" id="PTHR43156">
    <property type="entry name" value="STAGE II SPORULATION PROTEIN E-RELATED"/>
    <property type="match status" value="1"/>
</dbReference>
<dbReference type="SMART" id="SM00331">
    <property type="entry name" value="PP2C_SIG"/>
    <property type="match status" value="1"/>
</dbReference>
<feature type="transmembrane region" description="Helical" evidence="2">
    <location>
        <begin position="148"/>
        <end position="166"/>
    </location>
</feature>
<dbReference type="SUPFAM" id="SSF81606">
    <property type="entry name" value="PP2C-like"/>
    <property type="match status" value="1"/>
</dbReference>
<dbReference type="InterPro" id="IPR033425">
    <property type="entry name" value="MASE3"/>
</dbReference>
<evidence type="ECO:0000313" key="4">
    <source>
        <dbReference type="EMBL" id="SFP94367.1"/>
    </source>
</evidence>
<dbReference type="Pfam" id="PF17159">
    <property type="entry name" value="MASE3"/>
    <property type="match status" value="1"/>
</dbReference>
<gene>
    <name evidence="4" type="ORF">SAMN05444406_10722</name>
</gene>
<evidence type="ECO:0000313" key="5">
    <source>
        <dbReference type="Proteomes" id="UP000198577"/>
    </source>
</evidence>
<feature type="transmembrane region" description="Helical" evidence="2">
    <location>
        <begin position="12"/>
        <end position="31"/>
    </location>
</feature>
<keyword evidence="1" id="KW-0378">Hydrolase</keyword>
<dbReference type="GO" id="GO:0016791">
    <property type="term" value="F:phosphatase activity"/>
    <property type="evidence" value="ECO:0007669"/>
    <property type="project" value="TreeGrafter"/>
</dbReference>
<feature type="transmembrane region" description="Helical" evidence="2">
    <location>
        <begin position="80"/>
        <end position="98"/>
    </location>
</feature>
<keyword evidence="2" id="KW-0472">Membrane</keyword>
<keyword evidence="5" id="KW-1185">Reference proteome</keyword>
<feature type="transmembrane region" description="Helical" evidence="2">
    <location>
        <begin position="186"/>
        <end position="207"/>
    </location>
</feature>
<name>A0A1I5UH48_9FIRM</name>
<evidence type="ECO:0000259" key="3">
    <source>
        <dbReference type="SMART" id="SM00331"/>
    </source>
</evidence>